<dbReference type="Pfam" id="PF00892">
    <property type="entry name" value="EamA"/>
    <property type="match status" value="2"/>
</dbReference>
<feature type="transmembrane region" description="Helical" evidence="5">
    <location>
        <begin position="32"/>
        <end position="51"/>
    </location>
</feature>
<evidence type="ECO:0000256" key="2">
    <source>
        <dbReference type="ARBA" id="ARBA00022692"/>
    </source>
</evidence>
<comment type="subcellular location">
    <subcellularLocation>
        <location evidence="1">Membrane</location>
        <topology evidence="1">Multi-pass membrane protein</topology>
    </subcellularLocation>
</comment>
<feature type="transmembrane region" description="Helical" evidence="5">
    <location>
        <begin position="207"/>
        <end position="229"/>
    </location>
</feature>
<organism evidence="7">
    <name type="scientific">freshwater metagenome</name>
    <dbReference type="NCBI Taxonomy" id="449393"/>
    <lineage>
        <taxon>unclassified sequences</taxon>
        <taxon>metagenomes</taxon>
        <taxon>ecological metagenomes</taxon>
    </lineage>
</organism>
<feature type="transmembrane region" description="Helical" evidence="5">
    <location>
        <begin position="120"/>
        <end position="139"/>
    </location>
</feature>
<sequence length="286" mass="30131">MGIIFILISGASFGLLPWFARTAYDHGTEPLGMLAVRFTFASVVLLAIHSFRKKDISLPSKRLGIQLFLLGAVGYAPQATFFFFGVERIDTSLATVIFYTYPAFVVLASWAVFRHTPSVRITACLIVAVFGSALTAGQISSGSGIGVALMFGAAVWYTGYILVSSKIAGKSGAFISLTYVMVGAAVSHLLLLALLRPSLPQDTTGWLAVFAAAIVSTVIAMGFFFAGVSRIGPGEAAVFSTIEPVVSIAVGVYALDENLTTTRIIGALCVLVSVAVLAQLSRADTK</sequence>
<dbReference type="InterPro" id="IPR037185">
    <property type="entry name" value="EmrE-like"/>
</dbReference>
<feature type="transmembrane region" description="Helical" evidence="5">
    <location>
        <begin position="145"/>
        <end position="163"/>
    </location>
</feature>
<feature type="transmembrane region" description="Helical" evidence="5">
    <location>
        <begin position="92"/>
        <end position="113"/>
    </location>
</feature>
<dbReference type="PANTHER" id="PTHR32322">
    <property type="entry name" value="INNER MEMBRANE TRANSPORTER"/>
    <property type="match status" value="1"/>
</dbReference>
<evidence type="ECO:0000256" key="1">
    <source>
        <dbReference type="ARBA" id="ARBA00004141"/>
    </source>
</evidence>
<evidence type="ECO:0000256" key="5">
    <source>
        <dbReference type="SAM" id="Phobius"/>
    </source>
</evidence>
<gene>
    <name evidence="7" type="ORF">UFOPK2214_00305</name>
</gene>
<feature type="transmembrane region" description="Helical" evidence="5">
    <location>
        <begin position="261"/>
        <end position="280"/>
    </location>
</feature>
<evidence type="ECO:0000256" key="4">
    <source>
        <dbReference type="ARBA" id="ARBA00023136"/>
    </source>
</evidence>
<reference evidence="7" key="1">
    <citation type="submission" date="2020-05" db="EMBL/GenBank/DDBJ databases">
        <authorList>
            <person name="Chiriac C."/>
            <person name="Salcher M."/>
            <person name="Ghai R."/>
            <person name="Kavagutti S V."/>
        </authorList>
    </citation>
    <scope>NUCLEOTIDE SEQUENCE</scope>
</reference>
<keyword evidence="4 5" id="KW-0472">Membrane</keyword>
<evidence type="ECO:0000259" key="6">
    <source>
        <dbReference type="Pfam" id="PF00892"/>
    </source>
</evidence>
<dbReference type="PANTHER" id="PTHR32322:SF2">
    <property type="entry name" value="EAMA DOMAIN-CONTAINING PROTEIN"/>
    <property type="match status" value="1"/>
</dbReference>
<evidence type="ECO:0000256" key="3">
    <source>
        <dbReference type="ARBA" id="ARBA00022989"/>
    </source>
</evidence>
<feature type="transmembrane region" description="Helical" evidence="5">
    <location>
        <begin position="63"/>
        <end position="86"/>
    </location>
</feature>
<dbReference type="GO" id="GO:0016020">
    <property type="term" value="C:membrane"/>
    <property type="evidence" value="ECO:0007669"/>
    <property type="project" value="UniProtKB-SubCell"/>
</dbReference>
<feature type="domain" description="EamA" evidence="6">
    <location>
        <begin position="1"/>
        <end position="135"/>
    </location>
</feature>
<dbReference type="InterPro" id="IPR050638">
    <property type="entry name" value="AA-Vitamin_Transporters"/>
</dbReference>
<keyword evidence="2 5" id="KW-0812">Transmembrane</keyword>
<name>A0A6J6KEJ8_9ZZZZ</name>
<feature type="transmembrane region" description="Helical" evidence="5">
    <location>
        <begin position="175"/>
        <end position="195"/>
    </location>
</feature>
<feature type="transmembrane region" description="Helical" evidence="5">
    <location>
        <begin position="236"/>
        <end position="255"/>
    </location>
</feature>
<evidence type="ECO:0000313" key="7">
    <source>
        <dbReference type="EMBL" id="CAB4646893.1"/>
    </source>
</evidence>
<dbReference type="EMBL" id="CAEZWJ010000006">
    <property type="protein sequence ID" value="CAB4646893.1"/>
    <property type="molecule type" value="Genomic_DNA"/>
</dbReference>
<keyword evidence="3 5" id="KW-1133">Transmembrane helix</keyword>
<dbReference type="AlphaFoldDB" id="A0A6J6KEJ8"/>
<dbReference type="InterPro" id="IPR000620">
    <property type="entry name" value="EamA_dom"/>
</dbReference>
<accession>A0A6J6KEJ8</accession>
<feature type="domain" description="EamA" evidence="6">
    <location>
        <begin position="145"/>
        <end position="277"/>
    </location>
</feature>
<proteinExistence type="predicted"/>
<protein>
    <submittedName>
        <fullName evidence="7">Unannotated protein</fullName>
    </submittedName>
</protein>
<dbReference type="SUPFAM" id="SSF103481">
    <property type="entry name" value="Multidrug resistance efflux transporter EmrE"/>
    <property type="match status" value="2"/>
</dbReference>